<name>A0ABS2G7D8_9FIRM</name>
<dbReference type="EMBL" id="JACSNV010000004">
    <property type="protein sequence ID" value="MBM6877389.1"/>
    <property type="molecule type" value="Genomic_DNA"/>
</dbReference>
<evidence type="ECO:0000256" key="2">
    <source>
        <dbReference type="ARBA" id="ARBA00023125"/>
    </source>
</evidence>
<dbReference type="Pfam" id="PF13463">
    <property type="entry name" value="HTH_27"/>
    <property type="match status" value="1"/>
</dbReference>
<evidence type="ECO:0000256" key="1">
    <source>
        <dbReference type="ARBA" id="ARBA00023015"/>
    </source>
</evidence>
<dbReference type="PROSITE" id="PS50995">
    <property type="entry name" value="HTH_MARR_2"/>
    <property type="match status" value="1"/>
</dbReference>
<dbReference type="SMART" id="SM00347">
    <property type="entry name" value="HTH_MARR"/>
    <property type="match status" value="1"/>
</dbReference>
<dbReference type="RefSeq" id="WP_205133394.1">
    <property type="nucleotide sequence ID" value="NZ_JACSNT010000005.1"/>
</dbReference>
<proteinExistence type="predicted"/>
<dbReference type="Proteomes" id="UP000729290">
    <property type="component" value="Unassembled WGS sequence"/>
</dbReference>
<keyword evidence="6" id="KW-1185">Reference proteome</keyword>
<dbReference type="PANTHER" id="PTHR42756:SF1">
    <property type="entry name" value="TRANSCRIPTIONAL REPRESSOR OF EMRAB OPERON"/>
    <property type="match status" value="1"/>
</dbReference>
<evidence type="ECO:0000259" key="4">
    <source>
        <dbReference type="PROSITE" id="PS50995"/>
    </source>
</evidence>
<organism evidence="5 6">
    <name type="scientific">Anaerotignum lactatifermentans</name>
    <dbReference type="NCBI Taxonomy" id="160404"/>
    <lineage>
        <taxon>Bacteria</taxon>
        <taxon>Bacillati</taxon>
        <taxon>Bacillota</taxon>
        <taxon>Clostridia</taxon>
        <taxon>Lachnospirales</taxon>
        <taxon>Anaerotignaceae</taxon>
        <taxon>Anaerotignum</taxon>
    </lineage>
</organism>
<dbReference type="PANTHER" id="PTHR42756">
    <property type="entry name" value="TRANSCRIPTIONAL REGULATOR, MARR"/>
    <property type="match status" value="1"/>
</dbReference>
<evidence type="ECO:0000313" key="6">
    <source>
        <dbReference type="Proteomes" id="UP000729290"/>
    </source>
</evidence>
<dbReference type="InterPro" id="IPR036388">
    <property type="entry name" value="WH-like_DNA-bd_sf"/>
</dbReference>
<protein>
    <submittedName>
        <fullName evidence="5">Winged helix DNA-binding protein</fullName>
    </submittedName>
</protein>
<keyword evidence="1" id="KW-0805">Transcription regulation</keyword>
<keyword evidence="2 5" id="KW-0238">DNA-binding</keyword>
<keyword evidence="3" id="KW-0804">Transcription</keyword>
<evidence type="ECO:0000256" key="3">
    <source>
        <dbReference type="ARBA" id="ARBA00023163"/>
    </source>
</evidence>
<dbReference type="InterPro" id="IPR036390">
    <property type="entry name" value="WH_DNA-bd_sf"/>
</dbReference>
<gene>
    <name evidence="5" type="ORF">H9X83_04330</name>
</gene>
<dbReference type="Gene3D" id="1.10.10.10">
    <property type="entry name" value="Winged helix-like DNA-binding domain superfamily/Winged helix DNA-binding domain"/>
    <property type="match status" value="1"/>
</dbReference>
<dbReference type="GO" id="GO:0003677">
    <property type="term" value="F:DNA binding"/>
    <property type="evidence" value="ECO:0007669"/>
    <property type="project" value="UniProtKB-KW"/>
</dbReference>
<dbReference type="SUPFAM" id="SSF46785">
    <property type="entry name" value="Winged helix' DNA-binding domain"/>
    <property type="match status" value="1"/>
</dbReference>
<dbReference type="InterPro" id="IPR000835">
    <property type="entry name" value="HTH_MarR-typ"/>
</dbReference>
<accession>A0ABS2G7D8</accession>
<comment type="caution">
    <text evidence="5">The sequence shown here is derived from an EMBL/GenBank/DDBJ whole genome shotgun (WGS) entry which is preliminary data.</text>
</comment>
<reference evidence="5 6" key="1">
    <citation type="journal article" date="2021" name="Sci. Rep.">
        <title>The distribution of antibiotic resistance genes in chicken gut microbiota commensals.</title>
        <authorList>
            <person name="Juricova H."/>
            <person name="Matiasovicova J."/>
            <person name="Kubasova T."/>
            <person name="Cejkova D."/>
            <person name="Rychlik I."/>
        </authorList>
    </citation>
    <scope>NUCLEOTIDE SEQUENCE [LARGE SCALE GENOMIC DNA]</scope>
    <source>
        <strain evidence="5 6">An431b</strain>
    </source>
</reference>
<evidence type="ECO:0000313" key="5">
    <source>
        <dbReference type="EMBL" id="MBM6877389.1"/>
    </source>
</evidence>
<feature type="domain" description="HTH marR-type" evidence="4">
    <location>
        <begin position="6"/>
        <end position="150"/>
    </location>
</feature>
<sequence length="159" mass="18032">MSSATGKELAKSLVELNMNILRWNREHIEKSFNINGKNRCGELTMRQFHVLLLIRTTGIRTISDLANWLNISKSSMSIMVNRLREGGYLEKVQADKGSDGRISFFRLTEKGMSEVHQAEEQLVENIAGCFSSFSEEAIEKYCSHLRELNELVKTGGFGE</sequence>